<evidence type="ECO:0000313" key="1">
    <source>
        <dbReference type="EMBL" id="MCT7398492.1"/>
    </source>
</evidence>
<evidence type="ECO:0008006" key="3">
    <source>
        <dbReference type="Google" id="ProtNLM"/>
    </source>
</evidence>
<dbReference type="Proteomes" id="UP001431199">
    <property type="component" value="Unassembled WGS sequence"/>
</dbReference>
<keyword evidence="2" id="KW-1185">Reference proteome</keyword>
<organism evidence="1 2">
    <name type="scientific">Eubacterium album</name>
    <dbReference type="NCBI Taxonomy" id="2978477"/>
    <lineage>
        <taxon>Bacteria</taxon>
        <taxon>Bacillati</taxon>
        <taxon>Bacillota</taxon>
        <taxon>Clostridia</taxon>
        <taxon>Eubacteriales</taxon>
        <taxon>Eubacteriaceae</taxon>
        <taxon>Eubacterium</taxon>
    </lineage>
</organism>
<reference evidence="1" key="1">
    <citation type="submission" date="2022-09" db="EMBL/GenBank/DDBJ databases">
        <title>Eubacterium sp. LFL-14 isolated from human feces.</title>
        <authorList>
            <person name="Liu F."/>
        </authorList>
    </citation>
    <scope>NUCLEOTIDE SEQUENCE</scope>
    <source>
        <strain evidence="1">LFL-14</strain>
    </source>
</reference>
<dbReference type="EMBL" id="JAODBU010000004">
    <property type="protein sequence ID" value="MCT7398492.1"/>
    <property type="molecule type" value="Genomic_DNA"/>
</dbReference>
<accession>A0ABT2M1F8</accession>
<gene>
    <name evidence="1" type="ORF">N5B56_05240</name>
</gene>
<sequence length="222" mass="25684">MKKRYIFGIYMIVTCVLLNIGLCSKHKYIDLNAEKEPLNNFTVGILSNKLVDIGIEAFDENLEQNNIILAVKCEEKSRFVYKGAVQKVKVEKVFKGENIQKGDEIEIQSVSSTFMDDIEGKGDKPEANMNFINEMKKGNRYLVFLDKKLKNSSIYIPKEEGIIKPTFCYEQIENKPCQSTSSEANVAFYSDVSQNEFFIMKQKGIDKMKQYKERLLARYQYN</sequence>
<comment type="caution">
    <text evidence="1">The sequence shown here is derived from an EMBL/GenBank/DDBJ whole genome shotgun (WGS) entry which is preliminary data.</text>
</comment>
<proteinExistence type="predicted"/>
<dbReference type="RefSeq" id="WP_260978509.1">
    <property type="nucleotide sequence ID" value="NZ_JAODBU010000004.1"/>
</dbReference>
<protein>
    <recommendedName>
        <fullName evidence="3">Lipoprotein</fullName>
    </recommendedName>
</protein>
<evidence type="ECO:0000313" key="2">
    <source>
        <dbReference type="Proteomes" id="UP001431199"/>
    </source>
</evidence>
<name>A0ABT2M1F8_9FIRM</name>